<dbReference type="SUPFAM" id="SSF50370">
    <property type="entry name" value="Ricin B-like lectins"/>
    <property type="match status" value="1"/>
</dbReference>
<dbReference type="AlphaFoldDB" id="A0A401WEE5"/>
<dbReference type="CDD" id="cd00161">
    <property type="entry name" value="beta-trefoil_Ricin-like"/>
    <property type="match status" value="1"/>
</dbReference>
<organism evidence="3 4">
    <name type="scientific">Streptomyces paromomycinus</name>
    <name type="common">Streptomyces rimosus subsp. paromomycinus</name>
    <dbReference type="NCBI Taxonomy" id="92743"/>
    <lineage>
        <taxon>Bacteria</taxon>
        <taxon>Bacillati</taxon>
        <taxon>Actinomycetota</taxon>
        <taxon>Actinomycetes</taxon>
        <taxon>Kitasatosporales</taxon>
        <taxon>Streptomycetaceae</taxon>
        <taxon>Streptomyces</taxon>
    </lineage>
</organism>
<reference evidence="3 4" key="1">
    <citation type="submission" date="2018-11" db="EMBL/GenBank/DDBJ databases">
        <title>Whole genome sequence of Streptomyces paromomycinus NBRC 15454(T).</title>
        <authorList>
            <person name="Komaki H."/>
            <person name="Tamura T."/>
        </authorList>
    </citation>
    <scope>NUCLEOTIDE SEQUENCE [LARGE SCALE GENOMIC DNA]</scope>
    <source>
        <strain evidence="3 4">NBRC 15454</strain>
    </source>
</reference>
<keyword evidence="4" id="KW-1185">Reference proteome</keyword>
<keyword evidence="2" id="KW-1133">Transmembrane helix</keyword>
<evidence type="ECO:0008006" key="5">
    <source>
        <dbReference type="Google" id="ProtNLM"/>
    </source>
</evidence>
<dbReference type="RefSeq" id="WP_125057764.1">
    <property type="nucleotide sequence ID" value="NZ_BHZD01000001.1"/>
</dbReference>
<evidence type="ECO:0000256" key="1">
    <source>
        <dbReference type="SAM" id="MobiDB-lite"/>
    </source>
</evidence>
<keyword evidence="2" id="KW-0472">Membrane</keyword>
<evidence type="ECO:0000256" key="2">
    <source>
        <dbReference type="SAM" id="Phobius"/>
    </source>
</evidence>
<proteinExistence type="predicted"/>
<gene>
    <name evidence="3" type="ORF">GKJPGBOP_07509</name>
</gene>
<feature type="transmembrane region" description="Helical" evidence="2">
    <location>
        <begin position="136"/>
        <end position="156"/>
    </location>
</feature>
<name>A0A401WEE5_STREY</name>
<dbReference type="EMBL" id="BHZD01000001">
    <property type="protein sequence ID" value="GCD47716.1"/>
    <property type="molecule type" value="Genomic_DNA"/>
</dbReference>
<dbReference type="Proteomes" id="UP000286746">
    <property type="component" value="Unassembled WGS sequence"/>
</dbReference>
<feature type="region of interest" description="Disordered" evidence="1">
    <location>
        <begin position="95"/>
        <end position="133"/>
    </location>
</feature>
<dbReference type="CDD" id="cd00093">
    <property type="entry name" value="HTH_XRE"/>
    <property type="match status" value="1"/>
</dbReference>
<evidence type="ECO:0000313" key="4">
    <source>
        <dbReference type="Proteomes" id="UP000286746"/>
    </source>
</evidence>
<dbReference type="InterPro" id="IPR035992">
    <property type="entry name" value="Ricin_B-like_lectins"/>
</dbReference>
<feature type="region of interest" description="Disordered" evidence="1">
    <location>
        <begin position="286"/>
        <end position="328"/>
    </location>
</feature>
<feature type="region of interest" description="Disordered" evidence="1">
    <location>
        <begin position="159"/>
        <end position="193"/>
    </location>
</feature>
<sequence length="369" mass="38606">MDTRGNTDPAEARDVAEFLAMLRELKERRGLTYRQLEQRAAEQGEVLARSTLADVLSGRRLPRPEVLSVFVRACGESSDRAAAWLDARADVAARSRTAKTEPAPAGSAATEQTPPQAAGAPEDTGARTRDTRRGPLLITSAIVLPLAVAAAIAWMATSGDTPSGDTPSGNPPSGSPPSAVTPQPEARSRNAAVPAGWIRIRPAGAPTLCVTDGRVQDGRYSSLVAVQRPCGGVAPQRTELEPVGTGTYRIAWVHPQHGKGCLKALSGGTADGLLEPWESCAQASSFRVEPDLRPGPDPRSGPGSDSGPGPGPSGSTRQADGGKPARYIFRTDGEQCLGVRDARTTAGAEVTLQRCTGREKQSFLIDPAP</sequence>
<dbReference type="Pfam" id="PF13560">
    <property type="entry name" value="HTH_31"/>
    <property type="match status" value="1"/>
</dbReference>
<dbReference type="Gene3D" id="2.80.10.50">
    <property type="match status" value="1"/>
</dbReference>
<comment type="caution">
    <text evidence="3">The sequence shown here is derived from an EMBL/GenBank/DDBJ whole genome shotgun (WGS) entry which is preliminary data.</text>
</comment>
<accession>A0A401WEE5</accession>
<evidence type="ECO:0000313" key="3">
    <source>
        <dbReference type="EMBL" id="GCD47716.1"/>
    </source>
</evidence>
<dbReference type="InterPro" id="IPR001387">
    <property type="entry name" value="Cro/C1-type_HTH"/>
</dbReference>
<keyword evidence="2" id="KW-0812">Transmembrane</keyword>
<feature type="compositionally biased region" description="Basic and acidic residues" evidence="1">
    <location>
        <begin position="124"/>
        <end position="133"/>
    </location>
</feature>
<protein>
    <recommendedName>
        <fullName evidence="5">XRE family transcriptional regulator</fullName>
    </recommendedName>
</protein>